<evidence type="ECO:0000313" key="2">
    <source>
        <dbReference type="EMBL" id="CDH47470.1"/>
    </source>
</evidence>
<evidence type="ECO:0000313" key="3">
    <source>
        <dbReference type="Proteomes" id="UP000019184"/>
    </source>
</evidence>
<feature type="transmembrane region" description="Helical" evidence="1">
    <location>
        <begin position="12"/>
        <end position="35"/>
    </location>
</feature>
<feature type="transmembrane region" description="Helical" evidence="1">
    <location>
        <begin position="41"/>
        <end position="63"/>
    </location>
</feature>
<name>A0A7U7J668_9GAMM</name>
<dbReference type="OrthoDB" id="5772775at2"/>
<gene>
    <name evidence="2" type="ORF">BN874_830023</name>
</gene>
<keyword evidence="1" id="KW-1133">Transmembrane helix</keyword>
<protein>
    <submittedName>
        <fullName evidence="2">Uncharacterized protein</fullName>
    </submittedName>
</protein>
<proteinExistence type="predicted"/>
<dbReference type="AlphaFoldDB" id="A0A7U7J668"/>
<accession>A0A7U7J668</accession>
<reference evidence="2 3" key="1">
    <citation type="journal article" date="2014" name="ISME J.">
        <title>Candidatus Competibacter-lineage genomes retrieved from metagenomes reveal functional metabolic diversity.</title>
        <authorList>
            <person name="McIlroy S.J."/>
            <person name="Albertsen M."/>
            <person name="Andresen E.K."/>
            <person name="Saunders A.M."/>
            <person name="Kristiansen R."/>
            <person name="Stokholm-Bjerregaard M."/>
            <person name="Nielsen K.L."/>
            <person name="Nielsen P.H."/>
        </authorList>
    </citation>
    <scope>NUCLEOTIDE SEQUENCE [LARGE SCALE GENOMIC DNA]</scope>
    <source>
        <strain evidence="2 3">Run_B_J11</strain>
    </source>
</reference>
<dbReference type="RefSeq" id="WP_034436512.1">
    <property type="nucleotide sequence ID" value="NZ_CBTK010000302.1"/>
</dbReference>
<dbReference type="EMBL" id="CBTK010000302">
    <property type="protein sequence ID" value="CDH47470.1"/>
    <property type="molecule type" value="Genomic_DNA"/>
</dbReference>
<dbReference type="Proteomes" id="UP000019184">
    <property type="component" value="Unassembled WGS sequence"/>
</dbReference>
<keyword evidence="3" id="KW-1185">Reference proteome</keyword>
<keyword evidence="1" id="KW-0812">Transmembrane</keyword>
<comment type="caution">
    <text evidence="2">The sequence shown here is derived from an EMBL/GenBank/DDBJ whole genome shotgun (WGS) entry which is preliminary data.</text>
</comment>
<sequence length="69" mass="6933">MEMLLLWIGRLAGLVGVVACLIAIGARLGGAFWIAGFQVGTLLQAGIAAMVLGCLAHLVVLTLRSAGGG</sequence>
<keyword evidence="1" id="KW-0472">Membrane</keyword>
<organism evidence="2 3">
    <name type="scientific">Candidatus Contendobacter odensis Run_B_J11</name>
    <dbReference type="NCBI Taxonomy" id="1400861"/>
    <lineage>
        <taxon>Bacteria</taxon>
        <taxon>Pseudomonadati</taxon>
        <taxon>Pseudomonadota</taxon>
        <taxon>Gammaproteobacteria</taxon>
        <taxon>Candidatus Competibacteraceae</taxon>
        <taxon>Candidatus Contendibacter</taxon>
    </lineage>
</organism>
<evidence type="ECO:0000256" key="1">
    <source>
        <dbReference type="SAM" id="Phobius"/>
    </source>
</evidence>